<comment type="caution">
    <text evidence="2">The sequence shown here is derived from an EMBL/GenBank/DDBJ whole genome shotgun (WGS) entry which is preliminary data.</text>
</comment>
<sequence length="240" mass="24301">MGRLLAAFAVTALVGGGAGAGVWYVARGHVGTGTGAAPVVSAPAATPATVPVTATAGGDAGPAAPGAAPAPASPSDRTDAASPVTGSVPDGYRRVRDPLGYTLDVPTGWTRRQKEGEKAPVVTWDAPDGGRRLQIFALAEDSPAASLDLAENDPGYGFARQPGYQALSRDASSSWSEITYRYDDPGLGARRVIDHRFRAADGTLYAIRAGGPETLSPDELSTPLATALASFCPPGGRCGG</sequence>
<gene>
    <name evidence="2" type="ORF">P3H78_06615</name>
</gene>
<keyword evidence="3" id="KW-1185">Reference proteome</keyword>
<evidence type="ECO:0008006" key="4">
    <source>
        <dbReference type="Google" id="ProtNLM"/>
    </source>
</evidence>
<organism evidence="2 3">
    <name type="scientific">Streptomyces tropicalis</name>
    <dbReference type="NCBI Taxonomy" id="3034234"/>
    <lineage>
        <taxon>Bacteria</taxon>
        <taxon>Bacillati</taxon>
        <taxon>Actinomycetota</taxon>
        <taxon>Actinomycetes</taxon>
        <taxon>Kitasatosporales</taxon>
        <taxon>Streptomycetaceae</taxon>
        <taxon>Streptomyces</taxon>
    </lineage>
</organism>
<evidence type="ECO:0000256" key="1">
    <source>
        <dbReference type="SAM" id="MobiDB-lite"/>
    </source>
</evidence>
<reference evidence="2 3" key="1">
    <citation type="submission" date="2023-03" db="EMBL/GenBank/DDBJ databases">
        <title>Draft genome sequence of Streptomyces sp. K1PA1 isolated from peat swamp forest in Thailand.</title>
        <authorList>
            <person name="Klaysubun C."/>
            <person name="Duangmal K."/>
        </authorList>
    </citation>
    <scope>NUCLEOTIDE SEQUENCE [LARGE SCALE GENOMIC DNA]</scope>
    <source>
        <strain evidence="2 3">K1PA1</strain>
    </source>
</reference>
<dbReference type="Proteomes" id="UP001221150">
    <property type="component" value="Unassembled WGS sequence"/>
</dbReference>
<feature type="region of interest" description="Disordered" evidence="1">
    <location>
        <begin position="53"/>
        <end position="95"/>
    </location>
</feature>
<feature type="compositionally biased region" description="Low complexity" evidence="1">
    <location>
        <begin position="53"/>
        <end position="83"/>
    </location>
</feature>
<name>A0ABT6A0Y8_9ACTN</name>
<evidence type="ECO:0000313" key="3">
    <source>
        <dbReference type="Proteomes" id="UP001221150"/>
    </source>
</evidence>
<dbReference type="RefSeq" id="WP_276107833.1">
    <property type="nucleotide sequence ID" value="NZ_JARJBB010000002.1"/>
</dbReference>
<protein>
    <recommendedName>
        <fullName evidence="4">Serine/threonine protein kinase</fullName>
    </recommendedName>
</protein>
<dbReference type="EMBL" id="JARJBB010000002">
    <property type="protein sequence ID" value="MDF3298305.1"/>
    <property type="molecule type" value="Genomic_DNA"/>
</dbReference>
<accession>A0ABT6A0Y8</accession>
<proteinExistence type="predicted"/>
<evidence type="ECO:0000313" key="2">
    <source>
        <dbReference type="EMBL" id="MDF3298305.1"/>
    </source>
</evidence>